<proteinExistence type="predicted"/>
<evidence type="ECO:0000313" key="3">
    <source>
        <dbReference type="Proteomes" id="UP000689195"/>
    </source>
</evidence>
<reference evidence="2" key="1">
    <citation type="submission" date="2021-01" db="EMBL/GenBank/DDBJ databases">
        <authorList>
            <consortium name="Genoscope - CEA"/>
            <person name="William W."/>
        </authorList>
    </citation>
    <scope>NUCLEOTIDE SEQUENCE</scope>
</reference>
<feature type="chain" id="PRO_5035749561" description="NADH:ubiquinone oxidoreductase intermediate-associated protein 30 domain-containing protein" evidence="1">
    <location>
        <begin position="22"/>
        <end position="189"/>
    </location>
</feature>
<dbReference type="AlphaFoldDB" id="A0A8S1T9B4"/>
<evidence type="ECO:0008006" key="4">
    <source>
        <dbReference type="Google" id="ProtNLM"/>
    </source>
</evidence>
<dbReference type="Proteomes" id="UP000689195">
    <property type="component" value="Unassembled WGS sequence"/>
</dbReference>
<evidence type="ECO:0000256" key="1">
    <source>
        <dbReference type="SAM" id="SignalP"/>
    </source>
</evidence>
<gene>
    <name evidence="2" type="ORF">PPENT_87.1.T0190358</name>
</gene>
<name>A0A8S1T9B4_9CILI</name>
<dbReference type="OrthoDB" id="304651at2759"/>
<organism evidence="2 3">
    <name type="scientific">Paramecium pentaurelia</name>
    <dbReference type="NCBI Taxonomy" id="43138"/>
    <lineage>
        <taxon>Eukaryota</taxon>
        <taxon>Sar</taxon>
        <taxon>Alveolata</taxon>
        <taxon>Ciliophora</taxon>
        <taxon>Intramacronucleata</taxon>
        <taxon>Oligohymenophorea</taxon>
        <taxon>Peniculida</taxon>
        <taxon>Parameciidae</taxon>
        <taxon>Paramecium</taxon>
    </lineage>
</organism>
<evidence type="ECO:0000313" key="2">
    <source>
        <dbReference type="EMBL" id="CAD8149875.1"/>
    </source>
</evidence>
<keyword evidence="3" id="KW-1185">Reference proteome</keyword>
<keyword evidence="1" id="KW-0732">Signal</keyword>
<accession>A0A8S1T9B4</accession>
<sequence length="189" mass="22160">MSSKLLKLLTMLLIFNMPVISKQKCLTKQTKIKSIIRGHYQNVLHQYKGARISSKITNGFLGVNNGSCLRDSIYTLSTYTWSPTGYSITLDLLQKYELNSLKIWFQDGDNRFYRIRIYIIFENSETQIYDNFAQSVFTIKFSDQMVKGFRIQQYLQLNKLPILSVAGNTYNPYLHFIKVEAYYQLQMNI</sequence>
<dbReference type="EMBL" id="CAJJDO010000019">
    <property type="protein sequence ID" value="CAD8149875.1"/>
    <property type="molecule type" value="Genomic_DNA"/>
</dbReference>
<feature type="signal peptide" evidence="1">
    <location>
        <begin position="1"/>
        <end position="21"/>
    </location>
</feature>
<comment type="caution">
    <text evidence="2">The sequence shown here is derived from an EMBL/GenBank/DDBJ whole genome shotgun (WGS) entry which is preliminary data.</text>
</comment>
<protein>
    <recommendedName>
        <fullName evidence="4">NADH:ubiquinone oxidoreductase intermediate-associated protein 30 domain-containing protein</fullName>
    </recommendedName>
</protein>